<keyword evidence="2" id="KW-1185">Reference proteome</keyword>
<proteinExistence type="predicted"/>
<accession>A0A3L6S7L6</accession>
<comment type="caution">
    <text evidence="1">The sequence shown here is derived from an EMBL/GenBank/DDBJ whole genome shotgun (WGS) entry which is preliminary data.</text>
</comment>
<organism evidence="1 2">
    <name type="scientific">Panicum miliaceum</name>
    <name type="common">Proso millet</name>
    <name type="synonym">Broomcorn millet</name>
    <dbReference type="NCBI Taxonomy" id="4540"/>
    <lineage>
        <taxon>Eukaryota</taxon>
        <taxon>Viridiplantae</taxon>
        <taxon>Streptophyta</taxon>
        <taxon>Embryophyta</taxon>
        <taxon>Tracheophyta</taxon>
        <taxon>Spermatophyta</taxon>
        <taxon>Magnoliopsida</taxon>
        <taxon>Liliopsida</taxon>
        <taxon>Poales</taxon>
        <taxon>Poaceae</taxon>
        <taxon>PACMAD clade</taxon>
        <taxon>Panicoideae</taxon>
        <taxon>Panicodae</taxon>
        <taxon>Paniceae</taxon>
        <taxon>Panicinae</taxon>
        <taxon>Panicum</taxon>
        <taxon>Panicum sect. Panicum</taxon>
    </lineage>
</organism>
<evidence type="ECO:0000313" key="1">
    <source>
        <dbReference type="EMBL" id="RLN16006.1"/>
    </source>
</evidence>
<protein>
    <submittedName>
        <fullName evidence="1">Uncharacterized protein</fullName>
    </submittedName>
</protein>
<dbReference type="AlphaFoldDB" id="A0A3L6S7L6"/>
<name>A0A3L6S7L6_PANMI</name>
<sequence length="77" mass="8533">MPSTEKRILKCTHGDGTNNLPRIAFCTNSQLNQKVRSLSSIQAGENPEGEEAEGMHDLQISVGCHRGERNLDLRLQT</sequence>
<dbReference type="Proteomes" id="UP000275267">
    <property type="component" value="Unassembled WGS sequence"/>
</dbReference>
<evidence type="ECO:0000313" key="2">
    <source>
        <dbReference type="Proteomes" id="UP000275267"/>
    </source>
</evidence>
<gene>
    <name evidence="1" type="ORF">C2845_PM02G16320</name>
</gene>
<dbReference type="EMBL" id="PQIB02000005">
    <property type="protein sequence ID" value="RLN16006.1"/>
    <property type="molecule type" value="Genomic_DNA"/>
</dbReference>
<reference evidence="2" key="1">
    <citation type="journal article" date="2019" name="Nat. Commun.">
        <title>The genome of broomcorn millet.</title>
        <authorList>
            <person name="Zou C."/>
            <person name="Miki D."/>
            <person name="Li D."/>
            <person name="Tang Q."/>
            <person name="Xiao L."/>
            <person name="Rajput S."/>
            <person name="Deng P."/>
            <person name="Jia W."/>
            <person name="Huang R."/>
            <person name="Zhang M."/>
            <person name="Sun Y."/>
            <person name="Hu J."/>
            <person name="Fu X."/>
            <person name="Schnable P.S."/>
            <person name="Li F."/>
            <person name="Zhang H."/>
            <person name="Feng B."/>
            <person name="Zhu X."/>
            <person name="Liu R."/>
            <person name="Schnable J.C."/>
            <person name="Zhu J.-K."/>
            <person name="Zhang H."/>
        </authorList>
    </citation>
    <scope>NUCLEOTIDE SEQUENCE [LARGE SCALE GENOMIC DNA]</scope>
</reference>